<gene>
    <name evidence="3" type="ORF">QQX02_11485</name>
</gene>
<evidence type="ECO:0000256" key="1">
    <source>
        <dbReference type="SAM" id="MobiDB-lite"/>
    </source>
</evidence>
<feature type="transmembrane region" description="Helical" evidence="2">
    <location>
        <begin position="126"/>
        <end position="149"/>
    </location>
</feature>
<feature type="compositionally biased region" description="Basic and acidic residues" evidence="1">
    <location>
        <begin position="1"/>
        <end position="13"/>
    </location>
</feature>
<keyword evidence="4" id="KW-1185">Reference proteome</keyword>
<feature type="region of interest" description="Disordered" evidence="1">
    <location>
        <begin position="1"/>
        <end position="67"/>
    </location>
</feature>
<feature type="transmembrane region" description="Helical" evidence="2">
    <location>
        <begin position="102"/>
        <end position="120"/>
    </location>
</feature>
<organism evidence="3 4">
    <name type="scientific">Demequina muriae</name>
    <dbReference type="NCBI Taxonomy" id="3051664"/>
    <lineage>
        <taxon>Bacteria</taxon>
        <taxon>Bacillati</taxon>
        <taxon>Actinomycetota</taxon>
        <taxon>Actinomycetes</taxon>
        <taxon>Micrococcales</taxon>
        <taxon>Demequinaceae</taxon>
        <taxon>Demequina</taxon>
    </lineage>
</organism>
<evidence type="ECO:0000313" key="4">
    <source>
        <dbReference type="Proteomes" id="UP001172708"/>
    </source>
</evidence>
<sequence>MMKKNSSEPHDAPESTVDLPAESTPVGKGRPTPKRKEREAANQRGVLADSKQDAKDRRAKARELREREYQAMKDGDERNMPAEHRGPERRFLRDFVDARTSIGEFLLPMAIVFVVLSLFLPQIGIAGFLLIVVFYLIVLAAAVETFITIKRIKKHFSAKFGEGKLPRGWTFYVISRALNLRRFRVPRPKVARGEFPV</sequence>
<feature type="compositionally biased region" description="Basic and acidic residues" evidence="1">
    <location>
        <begin position="50"/>
        <end position="67"/>
    </location>
</feature>
<proteinExistence type="predicted"/>
<reference evidence="3" key="1">
    <citation type="submission" date="2023-06" db="EMBL/GenBank/DDBJ databases">
        <title>Egi l300058.</title>
        <authorList>
            <person name="Gao L."/>
            <person name="Fang B.-Z."/>
            <person name="Li W.-J."/>
        </authorList>
    </citation>
    <scope>NUCLEOTIDE SEQUENCE</scope>
    <source>
        <strain evidence="3">EGI L300058</strain>
    </source>
</reference>
<name>A0ABT8GJD9_9MICO</name>
<keyword evidence="2" id="KW-0812">Transmembrane</keyword>
<dbReference type="Proteomes" id="UP001172708">
    <property type="component" value="Unassembled WGS sequence"/>
</dbReference>
<keyword evidence="2" id="KW-1133">Transmembrane helix</keyword>
<protein>
    <submittedName>
        <fullName evidence="3">DUF3043 domain-containing protein</fullName>
    </submittedName>
</protein>
<evidence type="ECO:0000313" key="3">
    <source>
        <dbReference type="EMBL" id="MDN4481545.1"/>
    </source>
</evidence>
<accession>A0ABT8GJD9</accession>
<dbReference type="InterPro" id="IPR021403">
    <property type="entry name" value="DUF3043"/>
</dbReference>
<comment type="caution">
    <text evidence="3">The sequence shown here is derived from an EMBL/GenBank/DDBJ whole genome shotgun (WGS) entry which is preliminary data.</text>
</comment>
<evidence type="ECO:0000256" key="2">
    <source>
        <dbReference type="SAM" id="Phobius"/>
    </source>
</evidence>
<dbReference type="EMBL" id="JAUHQA010000001">
    <property type="protein sequence ID" value="MDN4481545.1"/>
    <property type="molecule type" value="Genomic_DNA"/>
</dbReference>
<dbReference type="Pfam" id="PF11241">
    <property type="entry name" value="DUF3043"/>
    <property type="match status" value="1"/>
</dbReference>
<keyword evidence="2" id="KW-0472">Membrane</keyword>